<dbReference type="Ensembl" id="ENSSGRT00000055130.1">
    <property type="protein sequence ID" value="ENSSGRP00000051600.1"/>
    <property type="gene ID" value="ENSSGRG00000027313.1"/>
</dbReference>
<dbReference type="GO" id="GO:0022857">
    <property type="term" value="F:transmembrane transporter activity"/>
    <property type="evidence" value="ECO:0007669"/>
    <property type="project" value="InterPro"/>
</dbReference>
<evidence type="ECO:0000256" key="3">
    <source>
        <dbReference type="ARBA" id="ARBA00022989"/>
    </source>
</evidence>
<evidence type="ECO:0000259" key="6">
    <source>
        <dbReference type="PROSITE" id="PS50850"/>
    </source>
</evidence>
<feature type="transmembrane region" description="Helical" evidence="5">
    <location>
        <begin position="129"/>
        <end position="149"/>
    </location>
</feature>
<sequence length="294" mass="32948">MSFKIMLFYLFSPGLVLPWRWLAVAGEIPVVIMIIFLCFMPTSPRYHIMKGNRARAVKSLEWLRGPNSDYLTEFNKIERSINSQVKGTLCDLKTPLYYKPILISLVMRFLQQMTGITPILVYLEPIFHMTAISLVAVRLISVAIAASLMDKAGRKALLFTSGLCRINNKSITFGKCNSLEKVPKTQSSFIPSGYAMGWGPITWLLMSEILPLGARGVASGLCVGVSWITAFVLTQLFMHVVDAYGLFAPFLFFCVVSVVNIIFTAKCVPETKGRTLEEIENFFRTGRTFTILDS</sequence>
<dbReference type="PANTHER" id="PTHR48021">
    <property type="match status" value="1"/>
</dbReference>
<dbReference type="InterPro" id="IPR050549">
    <property type="entry name" value="MFS_Trehalose_Transporter"/>
</dbReference>
<dbReference type="PRINTS" id="PR00171">
    <property type="entry name" value="SUGRTRNSPORT"/>
</dbReference>
<dbReference type="GO" id="GO:0016020">
    <property type="term" value="C:membrane"/>
    <property type="evidence" value="ECO:0007669"/>
    <property type="project" value="UniProtKB-SubCell"/>
</dbReference>
<keyword evidence="8" id="KW-1185">Reference proteome</keyword>
<dbReference type="Gene3D" id="1.20.1250.20">
    <property type="entry name" value="MFS general substrate transporter like domains"/>
    <property type="match status" value="1"/>
</dbReference>
<name>A0A672NT84_SINGR</name>
<dbReference type="InterPro" id="IPR005828">
    <property type="entry name" value="MFS_sugar_transport-like"/>
</dbReference>
<feature type="transmembrane region" description="Helical" evidence="5">
    <location>
        <begin position="216"/>
        <end position="238"/>
    </location>
</feature>
<feature type="domain" description="Major facilitator superfamily (MFS) profile" evidence="6">
    <location>
        <begin position="1"/>
        <end position="272"/>
    </location>
</feature>
<keyword evidence="3 5" id="KW-1133">Transmembrane helix</keyword>
<reference evidence="7" key="1">
    <citation type="submission" date="2025-08" db="UniProtKB">
        <authorList>
            <consortium name="Ensembl"/>
        </authorList>
    </citation>
    <scope>IDENTIFICATION</scope>
</reference>
<organism evidence="7 8">
    <name type="scientific">Sinocyclocheilus grahami</name>
    <name type="common">Dianchi golden-line fish</name>
    <name type="synonym">Barbus grahami</name>
    <dbReference type="NCBI Taxonomy" id="75366"/>
    <lineage>
        <taxon>Eukaryota</taxon>
        <taxon>Metazoa</taxon>
        <taxon>Chordata</taxon>
        <taxon>Craniata</taxon>
        <taxon>Vertebrata</taxon>
        <taxon>Euteleostomi</taxon>
        <taxon>Actinopterygii</taxon>
        <taxon>Neopterygii</taxon>
        <taxon>Teleostei</taxon>
        <taxon>Ostariophysi</taxon>
        <taxon>Cypriniformes</taxon>
        <taxon>Cyprinidae</taxon>
        <taxon>Cyprininae</taxon>
        <taxon>Sinocyclocheilus</taxon>
    </lineage>
</organism>
<dbReference type="SUPFAM" id="SSF103473">
    <property type="entry name" value="MFS general substrate transporter"/>
    <property type="match status" value="1"/>
</dbReference>
<dbReference type="Proteomes" id="UP000472262">
    <property type="component" value="Unassembled WGS sequence"/>
</dbReference>
<feature type="transmembrane region" description="Helical" evidence="5">
    <location>
        <begin position="244"/>
        <end position="265"/>
    </location>
</feature>
<accession>A0A672NT84</accession>
<evidence type="ECO:0000313" key="7">
    <source>
        <dbReference type="Ensembl" id="ENSSGRP00000051600.1"/>
    </source>
</evidence>
<dbReference type="InterPro" id="IPR003663">
    <property type="entry name" value="Sugar/inositol_transpt"/>
</dbReference>
<dbReference type="PROSITE" id="PS50850">
    <property type="entry name" value="MFS"/>
    <property type="match status" value="1"/>
</dbReference>
<dbReference type="InterPro" id="IPR036259">
    <property type="entry name" value="MFS_trans_sf"/>
</dbReference>
<comment type="subcellular location">
    <subcellularLocation>
        <location evidence="1">Membrane</location>
        <topology evidence="1">Multi-pass membrane protein</topology>
    </subcellularLocation>
</comment>
<dbReference type="PANTHER" id="PTHR48021:SF59">
    <property type="entry name" value="SOLUTE CARRIER FAMILY 2, FACILITATED GLUCOSE TRANSPORTER MEMBER 6"/>
    <property type="match status" value="1"/>
</dbReference>
<evidence type="ECO:0000256" key="4">
    <source>
        <dbReference type="ARBA" id="ARBA00023136"/>
    </source>
</evidence>
<evidence type="ECO:0000313" key="8">
    <source>
        <dbReference type="Proteomes" id="UP000472262"/>
    </source>
</evidence>
<dbReference type="AlphaFoldDB" id="A0A672NT84"/>
<proteinExistence type="predicted"/>
<evidence type="ECO:0000256" key="5">
    <source>
        <dbReference type="SAM" id="Phobius"/>
    </source>
</evidence>
<feature type="transmembrane region" description="Helical" evidence="5">
    <location>
        <begin position="20"/>
        <end position="40"/>
    </location>
</feature>
<evidence type="ECO:0000256" key="2">
    <source>
        <dbReference type="ARBA" id="ARBA00022692"/>
    </source>
</evidence>
<reference evidence="7" key="2">
    <citation type="submission" date="2025-09" db="UniProtKB">
        <authorList>
            <consortium name="Ensembl"/>
        </authorList>
    </citation>
    <scope>IDENTIFICATION</scope>
</reference>
<keyword evidence="2 5" id="KW-0812">Transmembrane</keyword>
<dbReference type="InterPro" id="IPR020846">
    <property type="entry name" value="MFS_dom"/>
</dbReference>
<evidence type="ECO:0000256" key="1">
    <source>
        <dbReference type="ARBA" id="ARBA00004141"/>
    </source>
</evidence>
<dbReference type="Pfam" id="PF00083">
    <property type="entry name" value="Sugar_tr"/>
    <property type="match status" value="1"/>
</dbReference>
<protein>
    <submittedName>
        <fullName evidence="7">Solute carrier family 2 member 6</fullName>
    </submittedName>
</protein>
<keyword evidence="4 5" id="KW-0472">Membrane</keyword>
<feature type="transmembrane region" description="Helical" evidence="5">
    <location>
        <begin position="101"/>
        <end position="123"/>
    </location>
</feature>
<dbReference type="InParanoid" id="A0A672NT84"/>
<dbReference type="OMA" id="RGANTHS"/>